<dbReference type="STRING" id="716816.BST96_05010"/>
<dbReference type="KEGG" id="osg:BST96_05010"/>
<dbReference type="Proteomes" id="UP000193450">
    <property type="component" value="Chromosome"/>
</dbReference>
<dbReference type="AlphaFoldDB" id="A0A1X9NCA9"/>
<protein>
    <submittedName>
        <fullName evidence="2">Uncharacterized protein</fullName>
    </submittedName>
</protein>
<evidence type="ECO:0000313" key="3">
    <source>
        <dbReference type="Proteomes" id="UP000193450"/>
    </source>
</evidence>
<dbReference type="EMBL" id="CP019343">
    <property type="protein sequence ID" value="ARN73535.1"/>
    <property type="molecule type" value="Genomic_DNA"/>
</dbReference>
<gene>
    <name evidence="2" type="ORF">BST96_05010</name>
</gene>
<feature type="transmembrane region" description="Helical" evidence="1">
    <location>
        <begin position="68"/>
        <end position="92"/>
    </location>
</feature>
<proteinExistence type="predicted"/>
<name>A0A1X9NCA9_9GAMM</name>
<evidence type="ECO:0000256" key="1">
    <source>
        <dbReference type="SAM" id="Phobius"/>
    </source>
</evidence>
<feature type="transmembrane region" description="Helical" evidence="1">
    <location>
        <begin position="44"/>
        <end position="62"/>
    </location>
</feature>
<keyword evidence="1" id="KW-1133">Transmembrane helix</keyword>
<organism evidence="2 3">
    <name type="scientific">Oceanicoccus sagamiensis</name>
    <dbReference type="NCBI Taxonomy" id="716816"/>
    <lineage>
        <taxon>Bacteria</taxon>
        <taxon>Pseudomonadati</taxon>
        <taxon>Pseudomonadota</taxon>
        <taxon>Gammaproteobacteria</taxon>
        <taxon>Cellvibrionales</taxon>
        <taxon>Spongiibacteraceae</taxon>
        <taxon>Oceanicoccus</taxon>
    </lineage>
</organism>
<keyword evidence="1" id="KW-0472">Membrane</keyword>
<accession>A0A1X9NCA9</accession>
<reference evidence="2 3" key="1">
    <citation type="submission" date="2016-11" db="EMBL/GenBank/DDBJ databases">
        <title>Trade-off between light-utilization and light-protection in marine flavobacteria.</title>
        <authorList>
            <person name="Kumagai Y."/>
        </authorList>
    </citation>
    <scope>NUCLEOTIDE SEQUENCE [LARGE SCALE GENOMIC DNA]</scope>
    <source>
        <strain evidence="2 3">NBRC 107125</strain>
    </source>
</reference>
<keyword evidence="1" id="KW-0812">Transmembrane</keyword>
<keyword evidence="3" id="KW-1185">Reference proteome</keyword>
<feature type="transmembrane region" description="Helical" evidence="1">
    <location>
        <begin position="6"/>
        <end position="24"/>
    </location>
</feature>
<evidence type="ECO:0000313" key="2">
    <source>
        <dbReference type="EMBL" id="ARN73535.1"/>
    </source>
</evidence>
<sequence>MMYLYLLLPFIIALAIGYIAKAKYKGIKSEGSDKRYIIGMRSSVFLVGVSCLNSVALIYLALQDSGISMAIFYIVSVPIFLLGLFLLVSSLITSAENVSRIITKMLHIR</sequence>